<accession>A0ACC2PIF2</accession>
<protein>
    <submittedName>
        <fullName evidence="1">Uncharacterized protein</fullName>
    </submittedName>
</protein>
<name>A0ACC2PIF2_9HYME</name>
<gene>
    <name evidence="1" type="ORF">QAD02_019171</name>
</gene>
<dbReference type="EMBL" id="CM056741">
    <property type="protein sequence ID" value="KAJ8683379.1"/>
    <property type="molecule type" value="Genomic_DNA"/>
</dbReference>
<organism evidence="1 2">
    <name type="scientific">Eretmocerus hayati</name>
    <dbReference type="NCBI Taxonomy" id="131215"/>
    <lineage>
        <taxon>Eukaryota</taxon>
        <taxon>Metazoa</taxon>
        <taxon>Ecdysozoa</taxon>
        <taxon>Arthropoda</taxon>
        <taxon>Hexapoda</taxon>
        <taxon>Insecta</taxon>
        <taxon>Pterygota</taxon>
        <taxon>Neoptera</taxon>
        <taxon>Endopterygota</taxon>
        <taxon>Hymenoptera</taxon>
        <taxon>Apocrita</taxon>
        <taxon>Proctotrupomorpha</taxon>
        <taxon>Chalcidoidea</taxon>
        <taxon>Aphelinidae</taxon>
        <taxon>Aphelininae</taxon>
        <taxon>Eretmocerus</taxon>
    </lineage>
</organism>
<comment type="caution">
    <text evidence="1">The sequence shown here is derived from an EMBL/GenBank/DDBJ whole genome shotgun (WGS) entry which is preliminary data.</text>
</comment>
<sequence length="201" mass="22406">MFLQFFTDGPNVFDLLSSTVGPGITKQRAARKRITAKCRLGISIRYLATGASYDTLSALFRVSSQSVTVNQVTAAIWACLKPLLFQDLDEEFWTGRIEEMSWEWDMEHCVGAIDDKLVTTQALPNNGSMVYDNKSQSHHSVHLQDIFDVYQRSILVDVGDAGRQSDGGVLRNSRMGQQFMNNEMNVPLATLSEQGGPELPK</sequence>
<keyword evidence="2" id="KW-1185">Reference proteome</keyword>
<proteinExistence type="predicted"/>
<dbReference type="Proteomes" id="UP001239111">
    <property type="component" value="Chromosome 1"/>
</dbReference>
<evidence type="ECO:0000313" key="1">
    <source>
        <dbReference type="EMBL" id="KAJ8683379.1"/>
    </source>
</evidence>
<evidence type="ECO:0000313" key="2">
    <source>
        <dbReference type="Proteomes" id="UP001239111"/>
    </source>
</evidence>
<reference evidence="1" key="1">
    <citation type="submission" date="2023-04" db="EMBL/GenBank/DDBJ databases">
        <title>A chromosome-level genome assembly of the parasitoid wasp Eretmocerus hayati.</title>
        <authorList>
            <person name="Zhong Y."/>
            <person name="Liu S."/>
            <person name="Liu Y."/>
        </authorList>
    </citation>
    <scope>NUCLEOTIDE SEQUENCE</scope>
    <source>
        <strain evidence="1">ZJU_SS_LIU_2023</strain>
    </source>
</reference>